<feature type="region of interest" description="Disordered" evidence="1">
    <location>
        <begin position="1"/>
        <end position="43"/>
    </location>
</feature>
<evidence type="ECO:0000313" key="3">
    <source>
        <dbReference type="Proteomes" id="UP000800094"/>
    </source>
</evidence>
<dbReference type="EMBL" id="ML987192">
    <property type="protein sequence ID" value="KAF2252054.1"/>
    <property type="molecule type" value="Genomic_DNA"/>
</dbReference>
<proteinExistence type="predicted"/>
<accession>A0A6A6INA8</accession>
<sequence>MAPPPGLSDMPLSMPWSNRSPANSSHVTNGLPNNIDASSTEDPAELKRRIAELERARPIEQELWQAQFKQDMKDAHLRAEEVRLSIKKEHLDEQKARVDEHAAVHKKLADA</sequence>
<evidence type="ECO:0008006" key="4">
    <source>
        <dbReference type="Google" id="ProtNLM"/>
    </source>
</evidence>
<organism evidence="2 3">
    <name type="scientific">Trematosphaeria pertusa</name>
    <dbReference type="NCBI Taxonomy" id="390896"/>
    <lineage>
        <taxon>Eukaryota</taxon>
        <taxon>Fungi</taxon>
        <taxon>Dikarya</taxon>
        <taxon>Ascomycota</taxon>
        <taxon>Pezizomycotina</taxon>
        <taxon>Dothideomycetes</taxon>
        <taxon>Pleosporomycetidae</taxon>
        <taxon>Pleosporales</taxon>
        <taxon>Massarineae</taxon>
        <taxon>Trematosphaeriaceae</taxon>
        <taxon>Trematosphaeria</taxon>
    </lineage>
</organism>
<dbReference type="AlphaFoldDB" id="A0A6A6INA8"/>
<evidence type="ECO:0000256" key="1">
    <source>
        <dbReference type="SAM" id="MobiDB-lite"/>
    </source>
</evidence>
<dbReference type="GeneID" id="54586289"/>
<reference evidence="2" key="1">
    <citation type="journal article" date="2020" name="Stud. Mycol.">
        <title>101 Dothideomycetes genomes: a test case for predicting lifestyles and emergence of pathogens.</title>
        <authorList>
            <person name="Haridas S."/>
            <person name="Albert R."/>
            <person name="Binder M."/>
            <person name="Bloem J."/>
            <person name="Labutti K."/>
            <person name="Salamov A."/>
            <person name="Andreopoulos B."/>
            <person name="Baker S."/>
            <person name="Barry K."/>
            <person name="Bills G."/>
            <person name="Bluhm B."/>
            <person name="Cannon C."/>
            <person name="Castanera R."/>
            <person name="Culley D."/>
            <person name="Daum C."/>
            <person name="Ezra D."/>
            <person name="Gonzalez J."/>
            <person name="Henrissat B."/>
            <person name="Kuo A."/>
            <person name="Liang C."/>
            <person name="Lipzen A."/>
            <person name="Lutzoni F."/>
            <person name="Magnuson J."/>
            <person name="Mondo S."/>
            <person name="Nolan M."/>
            <person name="Ohm R."/>
            <person name="Pangilinan J."/>
            <person name="Park H.-J."/>
            <person name="Ramirez L."/>
            <person name="Alfaro M."/>
            <person name="Sun H."/>
            <person name="Tritt A."/>
            <person name="Yoshinaga Y."/>
            <person name="Zwiers L.-H."/>
            <person name="Turgeon B."/>
            <person name="Goodwin S."/>
            <person name="Spatafora J."/>
            <person name="Crous P."/>
            <person name="Grigoriev I."/>
        </authorList>
    </citation>
    <scope>NUCLEOTIDE SEQUENCE</scope>
    <source>
        <strain evidence="2">CBS 122368</strain>
    </source>
</reference>
<feature type="compositionally biased region" description="Polar residues" evidence="1">
    <location>
        <begin position="15"/>
        <end position="41"/>
    </location>
</feature>
<dbReference type="RefSeq" id="XP_033687058.1">
    <property type="nucleotide sequence ID" value="XM_033832959.1"/>
</dbReference>
<dbReference type="Proteomes" id="UP000800094">
    <property type="component" value="Unassembled WGS sequence"/>
</dbReference>
<protein>
    <recommendedName>
        <fullName evidence="4">Clathrin light chain</fullName>
    </recommendedName>
</protein>
<name>A0A6A6INA8_9PLEO</name>
<keyword evidence="3" id="KW-1185">Reference proteome</keyword>
<evidence type="ECO:0000313" key="2">
    <source>
        <dbReference type="EMBL" id="KAF2252054.1"/>
    </source>
</evidence>
<gene>
    <name evidence="2" type="ORF">BU26DRAFT_561831</name>
</gene>